<feature type="chain" id="PRO_5026169084" description="DUF5683 domain-containing protein" evidence="1">
    <location>
        <begin position="24"/>
        <end position="252"/>
    </location>
</feature>
<reference evidence="3 4" key="1">
    <citation type="submission" date="2019-09" db="EMBL/GenBank/DDBJ databases">
        <title>Distinct polysaccharide growth profiles of human intestinal Prevotella copri isolates.</title>
        <authorList>
            <person name="Fehlner-Peach H."/>
            <person name="Magnabosco C."/>
            <person name="Raghavan V."/>
            <person name="Scher J.U."/>
            <person name="Tett A."/>
            <person name="Cox L.M."/>
            <person name="Gottsegen C."/>
            <person name="Watters A."/>
            <person name="Wiltshire- Gordon J.D."/>
            <person name="Segata N."/>
            <person name="Bonneau R."/>
            <person name="Littman D.R."/>
        </authorList>
    </citation>
    <scope>NUCLEOTIDE SEQUENCE [LARGE SCALE GENOMIC DNA]</scope>
    <source>
        <strain evidence="4">iAA917</strain>
    </source>
</reference>
<proteinExistence type="predicted"/>
<gene>
    <name evidence="3" type="ORF">F7D25_05420</name>
</gene>
<dbReference type="EMBL" id="VZAH01000056">
    <property type="protein sequence ID" value="MQP13854.1"/>
    <property type="molecule type" value="Genomic_DNA"/>
</dbReference>
<sequence>MNLRLSHICISALLLATSLQVSAQKQKAKAEVAVPDFAAADSARMATEAAKTSVDSAITAKDSMNLAKLNSSLRPMQKKKRDWATWRPDAKRAMWLALVLPGAGQIYNRKYWKLPIIYGGFVGCAYAITWNNQMYHDYSQAYLDIMDDDPNTQSYNQFLHLGATIDASNIERYKEIFRKRKDKFRRWRDMGTFVMIGIYAFSVIDAYVDASLSEFDISDDLSLRVEPAVLNNGRYNNPLRSGALGLQCSLTF</sequence>
<evidence type="ECO:0000313" key="3">
    <source>
        <dbReference type="EMBL" id="MQP13854.1"/>
    </source>
</evidence>
<dbReference type="RefSeq" id="WP_293459954.1">
    <property type="nucleotide sequence ID" value="NZ_CATKVW010000001.1"/>
</dbReference>
<dbReference type="AlphaFoldDB" id="A0A6G1VMS0"/>
<dbReference type="Pfam" id="PF18935">
    <property type="entry name" value="DUF5683"/>
    <property type="match status" value="1"/>
</dbReference>
<feature type="signal peptide" evidence="1">
    <location>
        <begin position="1"/>
        <end position="23"/>
    </location>
</feature>
<evidence type="ECO:0000256" key="1">
    <source>
        <dbReference type="SAM" id="SignalP"/>
    </source>
</evidence>
<name>A0A6G1VMS0_9BACT</name>
<dbReference type="Proteomes" id="UP000477980">
    <property type="component" value="Unassembled WGS sequence"/>
</dbReference>
<feature type="domain" description="DUF5683" evidence="2">
    <location>
        <begin position="87"/>
        <end position="252"/>
    </location>
</feature>
<evidence type="ECO:0000259" key="2">
    <source>
        <dbReference type="Pfam" id="PF18935"/>
    </source>
</evidence>
<evidence type="ECO:0000313" key="4">
    <source>
        <dbReference type="Proteomes" id="UP000477980"/>
    </source>
</evidence>
<organism evidence="3 4">
    <name type="scientific">Segatella copri</name>
    <dbReference type="NCBI Taxonomy" id="165179"/>
    <lineage>
        <taxon>Bacteria</taxon>
        <taxon>Pseudomonadati</taxon>
        <taxon>Bacteroidota</taxon>
        <taxon>Bacteroidia</taxon>
        <taxon>Bacteroidales</taxon>
        <taxon>Prevotellaceae</taxon>
        <taxon>Segatella</taxon>
    </lineage>
</organism>
<dbReference type="InterPro" id="IPR043738">
    <property type="entry name" value="DUF5683"/>
</dbReference>
<accession>A0A6G1VMS0</accession>
<protein>
    <recommendedName>
        <fullName evidence="2">DUF5683 domain-containing protein</fullName>
    </recommendedName>
</protein>
<comment type="caution">
    <text evidence="3">The sequence shown here is derived from an EMBL/GenBank/DDBJ whole genome shotgun (WGS) entry which is preliminary data.</text>
</comment>
<keyword evidence="1" id="KW-0732">Signal</keyword>